<dbReference type="GO" id="GO:0007165">
    <property type="term" value="P:signal transduction"/>
    <property type="evidence" value="ECO:0007669"/>
    <property type="project" value="UniProtKB-KW"/>
</dbReference>
<feature type="transmembrane region" description="Helical" evidence="10">
    <location>
        <begin position="122"/>
        <end position="143"/>
    </location>
</feature>
<comment type="subcellular location">
    <subcellularLocation>
        <location evidence="1 10">Cell membrane</location>
        <topology evidence="1 10">Multi-pass membrane protein</topology>
    </subcellularLocation>
</comment>
<keyword evidence="11" id="KW-0175">Coiled coil</keyword>
<comment type="caution">
    <text evidence="12">The sequence shown here is derived from an EMBL/GenBank/DDBJ whole genome shotgun (WGS) entry which is preliminary data.</text>
</comment>
<evidence type="ECO:0000256" key="10">
    <source>
        <dbReference type="RuleBase" id="RU351113"/>
    </source>
</evidence>
<dbReference type="GO" id="GO:0005886">
    <property type="term" value="C:plasma membrane"/>
    <property type="evidence" value="ECO:0007669"/>
    <property type="project" value="UniProtKB-SubCell"/>
</dbReference>
<evidence type="ECO:0000256" key="4">
    <source>
        <dbReference type="ARBA" id="ARBA00022692"/>
    </source>
</evidence>
<accession>A0A3L8DL55</accession>
<feature type="transmembrane region" description="Helical" evidence="10">
    <location>
        <begin position="61"/>
        <end position="84"/>
    </location>
</feature>
<name>A0A3L8DL55_OOCBI</name>
<evidence type="ECO:0000256" key="1">
    <source>
        <dbReference type="ARBA" id="ARBA00004651"/>
    </source>
</evidence>
<comment type="similarity">
    <text evidence="10">Belongs to the insect chemoreceptor superfamily. Heteromeric odorant receptor channel (TC 1.A.69) family.</text>
</comment>
<keyword evidence="7 10" id="KW-0472">Membrane</keyword>
<evidence type="ECO:0000256" key="6">
    <source>
        <dbReference type="ARBA" id="ARBA00022989"/>
    </source>
</evidence>
<dbReference type="Pfam" id="PF02949">
    <property type="entry name" value="7tm_6"/>
    <property type="match status" value="1"/>
</dbReference>
<keyword evidence="8 10" id="KW-0675">Receptor</keyword>
<evidence type="ECO:0000256" key="2">
    <source>
        <dbReference type="ARBA" id="ARBA00022475"/>
    </source>
</evidence>
<dbReference type="PANTHER" id="PTHR21137:SF35">
    <property type="entry name" value="ODORANT RECEPTOR 19A-RELATED"/>
    <property type="match status" value="1"/>
</dbReference>
<keyword evidence="9 10" id="KW-0807">Transducer</keyword>
<keyword evidence="6 10" id="KW-1133">Transmembrane helix</keyword>
<protein>
    <recommendedName>
        <fullName evidence="10">Odorant receptor</fullName>
    </recommendedName>
</protein>
<keyword evidence="5 10" id="KW-0552">Olfaction</keyword>
<evidence type="ECO:0000313" key="13">
    <source>
        <dbReference type="Proteomes" id="UP000279307"/>
    </source>
</evidence>
<dbReference type="GO" id="GO:0004984">
    <property type="term" value="F:olfactory receptor activity"/>
    <property type="evidence" value="ECO:0007669"/>
    <property type="project" value="InterPro"/>
</dbReference>
<gene>
    <name evidence="12" type="ORF">DMN91_005548</name>
</gene>
<evidence type="ECO:0000256" key="5">
    <source>
        <dbReference type="ARBA" id="ARBA00022725"/>
    </source>
</evidence>
<evidence type="ECO:0000256" key="9">
    <source>
        <dbReference type="ARBA" id="ARBA00023224"/>
    </source>
</evidence>
<keyword evidence="4 10" id="KW-0812">Transmembrane</keyword>
<feature type="transmembrane region" description="Helical" evidence="10">
    <location>
        <begin position="362"/>
        <end position="386"/>
    </location>
</feature>
<feature type="coiled-coil region" evidence="11">
    <location>
        <begin position="86"/>
        <end position="113"/>
    </location>
</feature>
<dbReference type="InterPro" id="IPR004117">
    <property type="entry name" value="7tm6_olfct_rcpt"/>
</dbReference>
<evidence type="ECO:0000256" key="3">
    <source>
        <dbReference type="ARBA" id="ARBA00022606"/>
    </source>
</evidence>
<dbReference type="AlphaFoldDB" id="A0A3L8DL55"/>
<evidence type="ECO:0000313" key="12">
    <source>
        <dbReference type="EMBL" id="RLU21175.1"/>
    </source>
</evidence>
<dbReference type="OrthoDB" id="7543708at2759"/>
<evidence type="ECO:0000256" key="11">
    <source>
        <dbReference type="SAM" id="Coils"/>
    </source>
</evidence>
<evidence type="ECO:0000256" key="7">
    <source>
        <dbReference type="ARBA" id="ARBA00023136"/>
    </source>
</evidence>
<feature type="transmembrane region" description="Helical" evidence="10">
    <location>
        <begin position="296"/>
        <end position="317"/>
    </location>
</feature>
<dbReference type="Proteomes" id="UP000279307">
    <property type="component" value="Chromosome 6"/>
</dbReference>
<dbReference type="PANTHER" id="PTHR21137">
    <property type="entry name" value="ODORANT RECEPTOR"/>
    <property type="match status" value="1"/>
</dbReference>
<reference evidence="12 13" key="1">
    <citation type="journal article" date="2018" name="Genome Res.">
        <title>The genomic architecture and molecular evolution of ant odorant receptors.</title>
        <authorList>
            <person name="McKenzie S.K."/>
            <person name="Kronauer D.J.C."/>
        </authorList>
    </citation>
    <scope>NUCLEOTIDE SEQUENCE [LARGE SCALE GENOMIC DNA]</scope>
    <source>
        <strain evidence="12">Clonal line C1</strain>
    </source>
</reference>
<evidence type="ECO:0000256" key="8">
    <source>
        <dbReference type="ARBA" id="ARBA00023170"/>
    </source>
</evidence>
<proteinExistence type="inferred from homology"/>
<dbReference type="GO" id="GO:0005549">
    <property type="term" value="F:odorant binding"/>
    <property type="evidence" value="ECO:0007669"/>
    <property type="project" value="InterPro"/>
</dbReference>
<feature type="transmembrane region" description="Helical" evidence="10">
    <location>
        <begin position="268"/>
        <end position="290"/>
    </location>
</feature>
<keyword evidence="3 10" id="KW-0716">Sensory transduction</keyword>
<dbReference type="EMBL" id="QOIP01000006">
    <property type="protein sequence ID" value="RLU21175.1"/>
    <property type="molecule type" value="Genomic_DNA"/>
</dbReference>
<organism evidence="12 13">
    <name type="scientific">Ooceraea biroi</name>
    <name type="common">Clonal raider ant</name>
    <name type="synonym">Cerapachys biroi</name>
    <dbReference type="NCBI Taxonomy" id="2015173"/>
    <lineage>
        <taxon>Eukaryota</taxon>
        <taxon>Metazoa</taxon>
        <taxon>Ecdysozoa</taxon>
        <taxon>Arthropoda</taxon>
        <taxon>Hexapoda</taxon>
        <taxon>Insecta</taxon>
        <taxon>Pterygota</taxon>
        <taxon>Neoptera</taxon>
        <taxon>Endopterygota</taxon>
        <taxon>Hymenoptera</taxon>
        <taxon>Apocrita</taxon>
        <taxon>Aculeata</taxon>
        <taxon>Formicoidea</taxon>
        <taxon>Formicidae</taxon>
        <taxon>Dorylinae</taxon>
        <taxon>Ooceraea</taxon>
    </lineage>
</organism>
<feature type="transmembrane region" description="Helical" evidence="10">
    <location>
        <begin position="36"/>
        <end position="55"/>
    </location>
</feature>
<feature type="transmembrane region" description="Helical" evidence="10">
    <location>
        <begin position="184"/>
        <end position="205"/>
    </location>
</feature>
<keyword evidence="2" id="KW-1003">Cell membrane</keyword>
<sequence length="393" mass="45250">MTCPDVQYNSLNRILLLIVGLWPFQRSKLVQLQLMLFSGILTTFVVFQFTTFLKFECTTDFVLNILSSSCFFSCGLIEYSAFWINNDIIKRAIKKLQHIRNELQNENEIAIIKKYGDRAKSLTKIITLFAMCCIFSAIFLQIWTHLYYTDMSINASRSFHKMYIVTEYFIDREKYCYFIMFHEYAAYCIAGFAAVGTGTMLLAILQHMCGMFSIVSFRIEQAMTTNMLSDLNQQNQTIICKKIVDAIDIHRKAMEFCNFLISNFEGSFFFLILVGMICLASSLVRIVSSISDVQQIVIPVIIIITGYVYLFISNYAAQEVMDHNNRIFDTAYNVQWYAASVRIQKMILFLLQRGSKAFNLNLGGLFIGSVESAAMLMSTSISYFTFLYSTRQD</sequence>